<comment type="subcellular location">
    <subcellularLocation>
        <location evidence="3">Endoplasmic reticulum membrane</location>
    </subcellularLocation>
    <subcellularLocation>
        <location evidence="2">Nucleus membrane</location>
    </subcellularLocation>
</comment>
<dbReference type="GO" id="GO:0031965">
    <property type="term" value="C:nuclear membrane"/>
    <property type="evidence" value="ECO:0007669"/>
    <property type="project" value="UniProtKB-SubCell"/>
</dbReference>
<evidence type="ECO:0000256" key="12">
    <source>
        <dbReference type="ARBA" id="ARBA00023242"/>
    </source>
</evidence>
<keyword evidence="11" id="KW-0325">Glycoprotein</keyword>
<dbReference type="InterPro" id="IPR007292">
    <property type="entry name" value="Nuclear_fusion_Kar5"/>
</dbReference>
<dbReference type="GO" id="GO:0000742">
    <property type="term" value="P:karyogamy involved in conjugation with cellular fusion"/>
    <property type="evidence" value="ECO:0007669"/>
    <property type="project" value="InterPro"/>
</dbReference>
<dbReference type="HOGENOM" id="CLU_040820_0_0_1"/>
<keyword evidence="10" id="KW-0472">Membrane</keyword>
<dbReference type="GO" id="GO:0005789">
    <property type="term" value="C:endoplasmic reticulum membrane"/>
    <property type="evidence" value="ECO:0007669"/>
    <property type="project" value="UniProtKB-SubCell"/>
</dbReference>
<evidence type="ECO:0000313" key="14">
    <source>
        <dbReference type="EMBL" id="KIR47321.1"/>
    </source>
</evidence>
<keyword evidence="12" id="KW-0539">Nucleus</keyword>
<dbReference type="OrthoDB" id="5311848at2759"/>
<proteinExistence type="inferred from homology"/>
<feature type="coiled-coil region" evidence="13">
    <location>
        <begin position="382"/>
        <end position="409"/>
    </location>
</feature>
<evidence type="ECO:0000256" key="8">
    <source>
        <dbReference type="ARBA" id="ARBA00022824"/>
    </source>
</evidence>
<keyword evidence="6" id="KW-0812">Transmembrane</keyword>
<evidence type="ECO:0000256" key="13">
    <source>
        <dbReference type="SAM" id="Coils"/>
    </source>
</evidence>
<keyword evidence="8" id="KW-0256">Endoplasmic reticulum</keyword>
<dbReference type="AlphaFoldDB" id="A0A0D0VIS9"/>
<reference evidence="14" key="1">
    <citation type="submission" date="2015-01" db="EMBL/GenBank/DDBJ databases">
        <title>The Genome Sequence of Cryptococcus gattii CA1280.</title>
        <authorList>
            <consortium name="The Broad Institute Genomics Platform"/>
            <person name="Cuomo C."/>
            <person name="Litvintseva A."/>
            <person name="Chen Y."/>
            <person name="Heitman J."/>
            <person name="Sun S."/>
            <person name="Springer D."/>
            <person name="Dromer F."/>
            <person name="Young S."/>
            <person name="Zeng Q."/>
            <person name="Gargeya S."/>
            <person name="Abouelleil A."/>
            <person name="Alvarado L."/>
            <person name="Chapman S.B."/>
            <person name="Gainer-Dewar J."/>
            <person name="Goldberg J."/>
            <person name="Griggs A."/>
            <person name="Gujja S."/>
            <person name="Hansen M."/>
            <person name="Howarth C."/>
            <person name="Imamovic A."/>
            <person name="Larimer J."/>
            <person name="Murphy C."/>
            <person name="Naylor J."/>
            <person name="Pearson M."/>
            <person name="Priest M."/>
            <person name="Roberts A."/>
            <person name="Saif S."/>
            <person name="Shea T."/>
            <person name="Sykes S."/>
            <person name="Wortman J."/>
            <person name="Nusbaum C."/>
            <person name="Birren B."/>
        </authorList>
    </citation>
    <scope>NUCLEOTIDE SEQUENCE [LARGE SCALE GENOMIC DNA]</scope>
    <source>
        <strain evidence="14">CA1280</strain>
    </source>
</reference>
<keyword evidence="5" id="KW-0415">Karyogamy</keyword>
<keyword evidence="9" id="KW-1133">Transmembrane helix</keyword>
<evidence type="ECO:0000256" key="10">
    <source>
        <dbReference type="ARBA" id="ARBA00023136"/>
    </source>
</evidence>
<dbReference type="EMBL" id="KN847981">
    <property type="protein sequence ID" value="KIR47321.1"/>
    <property type="molecule type" value="Genomic_DNA"/>
</dbReference>
<organism evidence="14">
    <name type="scientific">Cryptococcus bacillisporus CA1280</name>
    <dbReference type="NCBI Taxonomy" id="1296109"/>
    <lineage>
        <taxon>Eukaryota</taxon>
        <taxon>Fungi</taxon>
        <taxon>Dikarya</taxon>
        <taxon>Basidiomycota</taxon>
        <taxon>Agaricomycotina</taxon>
        <taxon>Tremellomycetes</taxon>
        <taxon>Tremellales</taxon>
        <taxon>Cryptococcaceae</taxon>
        <taxon>Cryptococcus</taxon>
        <taxon>Cryptococcus gattii species complex</taxon>
    </lineage>
</organism>
<keyword evidence="7" id="KW-0732">Signal</keyword>
<dbReference type="GO" id="GO:0048288">
    <property type="term" value="P:nuclear membrane fusion involved in karyogamy"/>
    <property type="evidence" value="ECO:0007669"/>
    <property type="project" value="InterPro"/>
</dbReference>
<keyword evidence="13" id="KW-0175">Coiled coil</keyword>
<evidence type="ECO:0000256" key="3">
    <source>
        <dbReference type="ARBA" id="ARBA00004586"/>
    </source>
</evidence>
<gene>
    <name evidence="14" type="ORF">I312_03651</name>
</gene>
<sequence length="509" mass="57306">MEDLGLSRDELVRILGNDPSLHRSVTRSECHSQITAHLPLSCGREDDGGKVSESNRRAIAISFTLCSMQSALQPLPNECLPWWQLSEPPVRKPSRIISVWHPTSPGENDHQALCLGQVLLCPQDWNSYNTFLSDAGEFGYPANQTKNKNSSVAAQLCHVLRGQQEIAQARELYTNATMEKIALLKHLKDKDQDRLQRETKLEEYIEHQYTELQATSRELRTAYHKMQLVIDRYEFLSTSLDQSIQSLSTGRESLWENVQENIQYQTALAGQLFAKEVHQLQHMLSEELTAQLGGITNQYGAALSAQTETADTFMKSLQYEMKNYLSDLTTQQTAQMATLQDSWEILTYQASHLVRDMQTLGTDAEALQGVLEQSHDIAISTKASQELAAARLQASVEQAQRLSTSLNETEGRMDVMLTMFEARQQQLDRSWRWSPSLFACGSCIDIAGARQVGLCSDILPRFTGDVGYMLASHMLHGIRYGLSFRNITSWNEKALCAGVRTGDREPITR</sequence>
<evidence type="ECO:0000256" key="2">
    <source>
        <dbReference type="ARBA" id="ARBA00004126"/>
    </source>
</evidence>
<accession>A0A0D0VIS9</accession>
<evidence type="ECO:0000256" key="4">
    <source>
        <dbReference type="ARBA" id="ARBA00010473"/>
    </source>
</evidence>
<evidence type="ECO:0000256" key="6">
    <source>
        <dbReference type="ARBA" id="ARBA00022692"/>
    </source>
</evidence>
<evidence type="ECO:0000256" key="1">
    <source>
        <dbReference type="ARBA" id="ARBA00003389"/>
    </source>
</evidence>
<comment type="function">
    <text evidence="1">Required for nuclear membrane fusion during karyogamy.</text>
</comment>
<dbReference type="PANTHER" id="PTHR28012">
    <property type="entry name" value="NUCLEAR FUSION PROTEIN KAR5"/>
    <property type="match status" value="1"/>
</dbReference>
<dbReference type="PANTHER" id="PTHR28012:SF1">
    <property type="entry name" value="NUCLEAR FUSION PROTEIN KAR5"/>
    <property type="match status" value="1"/>
</dbReference>
<evidence type="ECO:0000256" key="7">
    <source>
        <dbReference type="ARBA" id="ARBA00022729"/>
    </source>
</evidence>
<protein>
    <submittedName>
        <fullName evidence="14">Uncharacterized protein</fullName>
    </submittedName>
</protein>
<evidence type="ECO:0000256" key="9">
    <source>
        <dbReference type="ARBA" id="ARBA00022989"/>
    </source>
</evidence>
<name>A0A0D0VIS9_CRYGA</name>
<evidence type="ECO:0000256" key="11">
    <source>
        <dbReference type="ARBA" id="ARBA00023180"/>
    </source>
</evidence>
<evidence type="ECO:0000256" key="5">
    <source>
        <dbReference type="ARBA" id="ARBA00022459"/>
    </source>
</evidence>
<comment type="similarity">
    <text evidence="4">Belongs to the KAR5 family.</text>
</comment>